<dbReference type="RefSeq" id="WP_120677254.1">
    <property type="nucleotide sequence ID" value="NZ_RBAL01000004.1"/>
</dbReference>
<sequence>MTDERPQAIRNELAHIGAHTVIQAGGDVVVHGGMDRGPYRPPVPSQVPPSTPWFVDRTGALAWWSDLLRGTEQRPACVAVVSGMRGVGKTALVRRMAEEAGGRFPGGQMHVDLLDWRGETGRVDVSGALRGCLRALGVTEPFLPAALPDLMAMFRTMTAQSSVLVVLDEVTEPAQVEPFVPKAAGSVVLAVSDARLAELVTAGALPLPAVRPLERTDALKLLAARCGEELVAADRVSAENLVEWCGGLPLALDLIAGRLALDPVRTLSDLVAELADDGAPSDDSALRETRAVTAALTAVYRNLPERCRHLYRGLAVFPGSEFDADIAAVIAEVSPAAAGRLLRVLEEASLITAARAGEERYRFYELARTHARAQAEGRPEAERRAALRRVVEYYRVRAACADRAVMGDRYRVTEHATLLAGVEDPFAGKDGAPAALAWLSRERGNALAALRAAVAEGRTLFTAAWQLAEALTALYLNQRFVRDWIESGELGIAAAAGEPDGGNKRAEVRLSCLLSRPLADDGQLERARELMDRAVPLADQTGDLVLRASAREFLGRLWERDDPERAIALFERSARLNEQAHVPRGVALAEYFIGCAETARGRHQAALDRLTRALHLFLAPEEGEGDRRMAGRAKVALGEAHRALGDEEAARRSLSEGAELLETAGAVAYELPARRLLAGMARADGDRGAERAQLGRMLDILTAGGSPDAAAVRERLDELDGPP</sequence>
<dbReference type="AlphaFoldDB" id="A0A3A9Z5G4"/>
<dbReference type="Proteomes" id="UP000272474">
    <property type="component" value="Unassembled WGS sequence"/>
</dbReference>
<proteinExistence type="predicted"/>
<reference evidence="1 2" key="1">
    <citation type="journal article" date="2014" name="Int. J. Syst. Evol. Microbiol.">
        <title>Streptomyces hoynatensis sp. nov., isolated from deep marine sediment.</title>
        <authorList>
            <person name="Veyisoglu A."/>
            <person name="Sahin N."/>
        </authorList>
    </citation>
    <scope>NUCLEOTIDE SEQUENCE [LARGE SCALE GENOMIC DNA]</scope>
    <source>
        <strain evidence="1 2">KCTC 29097</strain>
    </source>
</reference>
<dbReference type="Gene3D" id="1.25.40.10">
    <property type="entry name" value="Tetratricopeptide repeat domain"/>
    <property type="match status" value="1"/>
</dbReference>
<dbReference type="GO" id="GO:0043531">
    <property type="term" value="F:ADP binding"/>
    <property type="evidence" value="ECO:0007669"/>
    <property type="project" value="InterPro"/>
</dbReference>
<name>A0A3A9Z5G4_9ACTN</name>
<dbReference type="EMBL" id="RBAL01000004">
    <property type="protein sequence ID" value="RKN43752.1"/>
    <property type="molecule type" value="Genomic_DNA"/>
</dbReference>
<keyword evidence="2" id="KW-1185">Reference proteome</keyword>
<dbReference type="PANTHER" id="PTHR47691">
    <property type="entry name" value="REGULATOR-RELATED"/>
    <property type="match status" value="1"/>
</dbReference>
<dbReference type="OrthoDB" id="3311584at2"/>
<protein>
    <submittedName>
        <fullName evidence="1">Uncharacterized protein</fullName>
    </submittedName>
</protein>
<dbReference type="SUPFAM" id="SSF52540">
    <property type="entry name" value="P-loop containing nucleoside triphosphate hydrolases"/>
    <property type="match status" value="1"/>
</dbReference>
<comment type="caution">
    <text evidence="1">The sequence shown here is derived from an EMBL/GenBank/DDBJ whole genome shotgun (WGS) entry which is preliminary data.</text>
</comment>
<dbReference type="PANTHER" id="PTHR47691:SF3">
    <property type="entry name" value="HTH-TYPE TRANSCRIPTIONAL REGULATOR RV0890C-RELATED"/>
    <property type="match status" value="1"/>
</dbReference>
<dbReference type="InterPro" id="IPR011990">
    <property type="entry name" value="TPR-like_helical_dom_sf"/>
</dbReference>
<dbReference type="PRINTS" id="PR00364">
    <property type="entry name" value="DISEASERSIST"/>
</dbReference>
<dbReference type="InterPro" id="IPR027417">
    <property type="entry name" value="P-loop_NTPase"/>
</dbReference>
<organism evidence="1 2">
    <name type="scientific">Streptomyces hoynatensis</name>
    <dbReference type="NCBI Taxonomy" id="1141874"/>
    <lineage>
        <taxon>Bacteria</taxon>
        <taxon>Bacillati</taxon>
        <taxon>Actinomycetota</taxon>
        <taxon>Actinomycetes</taxon>
        <taxon>Kitasatosporales</taxon>
        <taxon>Streptomycetaceae</taxon>
        <taxon>Streptomyces</taxon>
    </lineage>
</organism>
<gene>
    <name evidence="1" type="ORF">D7294_08460</name>
</gene>
<accession>A0A3A9Z5G4</accession>
<evidence type="ECO:0000313" key="1">
    <source>
        <dbReference type="EMBL" id="RKN43752.1"/>
    </source>
</evidence>
<dbReference type="SUPFAM" id="SSF48452">
    <property type="entry name" value="TPR-like"/>
    <property type="match status" value="1"/>
</dbReference>
<dbReference type="Gene3D" id="3.40.50.300">
    <property type="entry name" value="P-loop containing nucleotide triphosphate hydrolases"/>
    <property type="match status" value="1"/>
</dbReference>
<evidence type="ECO:0000313" key="2">
    <source>
        <dbReference type="Proteomes" id="UP000272474"/>
    </source>
</evidence>